<dbReference type="STRING" id="37546.A0A1B0G4X7"/>
<evidence type="ECO:0000313" key="1">
    <source>
        <dbReference type="EnsemblMetazoa" id="GMOY008373-PA"/>
    </source>
</evidence>
<evidence type="ECO:0000313" key="2">
    <source>
        <dbReference type="Proteomes" id="UP000092444"/>
    </source>
</evidence>
<proteinExistence type="predicted"/>
<dbReference type="Proteomes" id="UP000092444">
    <property type="component" value="Unassembled WGS sequence"/>
</dbReference>
<sequence length="117" mass="13434">MHPLLTRREQNIHKCINQVKEHSYSADFQLGSKGGTYAANIIKEMAMKAFECDLRVCNCQQRMVKLSRSDGAIYRKKRNVPDNRIDAIGQQFYKTEWIHSLNGDNNARLSETKCAAD</sequence>
<accession>A0A1B0G4X7</accession>
<reference evidence="1" key="1">
    <citation type="submission" date="2020-05" db="UniProtKB">
        <authorList>
            <consortium name="EnsemblMetazoa"/>
        </authorList>
    </citation>
    <scope>IDENTIFICATION</scope>
    <source>
        <strain evidence="1">Yale</strain>
    </source>
</reference>
<protein>
    <submittedName>
        <fullName evidence="1">Uncharacterized protein</fullName>
    </submittedName>
</protein>
<name>A0A1B0G4X7_GLOMM</name>
<organism evidence="1 2">
    <name type="scientific">Glossina morsitans morsitans</name>
    <name type="common">Savannah tsetse fly</name>
    <dbReference type="NCBI Taxonomy" id="37546"/>
    <lineage>
        <taxon>Eukaryota</taxon>
        <taxon>Metazoa</taxon>
        <taxon>Ecdysozoa</taxon>
        <taxon>Arthropoda</taxon>
        <taxon>Hexapoda</taxon>
        <taxon>Insecta</taxon>
        <taxon>Pterygota</taxon>
        <taxon>Neoptera</taxon>
        <taxon>Endopterygota</taxon>
        <taxon>Diptera</taxon>
        <taxon>Brachycera</taxon>
        <taxon>Muscomorpha</taxon>
        <taxon>Hippoboscoidea</taxon>
        <taxon>Glossinidae</taxon>
        <taxon>Glossina</taxon>
    </lineage>
</organism>
<dbReference type="VEuPathDB" id="VectorBase:GMOY008373"/>
<dbReference type="EMBL" id="CCAG010021320">
    <property type="status" value="NOT_ANNOTATED_CDS"/>
    <property type="molecule type" value="Genomic_DNA"/>
</dbReference>
<dbReference type="EnsemblMetazoa" id="GMOY008373-RA">
    <property type="protein sequence ID" value="GMOY008373-PA"/>
    <property type="gene ID" value="GMOY008373"/>
</dbReference>
<keyword evidence="2" id="KW-1185">Reference proteome</keyword>
<dbReference type="AlphaFoldDB" id="A0A1B0G4X7"/>